<proteinExistence type="predicted"/>
<dbReference type="Proteomes" id="UP001500968">
    <property type="component" value="Unassembled WGS sequence"/>
</dbReference>
<gene>
    <name evidence="1" type="ORF">GCM10022386_07370</name>
</gene>
<protein>
    <submittedName>
        <fullName evidence="1">Uncharacterized protein</fullName>
    </submittedName>
</protein>
<accession>A0ABP7TI77</accession>
<dbReference type="EMBL" id="BAABCR010000008">
    <property type="protein sequence ID" value="GAA4026471.1"/>
    <property type="molecule type" value="Genomic_DNA"/>
</dbReference>
<name>A0ABP7TI77_9FLAO</name>
<evidence type="ECO:0000313" key="1">
    <source>
        <dbReference type="EMBL" id="GAA4026471.1"/>
    </source>
</evidence>
<evidence type="ECO:0000313" key="2">
    <source>
        <dbReference type="Proteomes" id="UP001500968"/>
    </source>
</evidence>
<comment type="caution">
    <text evidence="1">The sequence shown here is derived from an EMBL/GenBank/DDBJ whole genome shotgun (WGS) entry which is preliminary data.</text>
</comment>
<keyword evidence="2" id="KW-1185">Reference proteome</keyword>
<reference evidence="2" key="1">
    <citation type="journal article" date="2019" name="Int. J. Syst. Evol. Microbiol.">
        <title>The Global Catalogue of Microorganisms (GCM) 10K type strain sequencing project: providing services to taxonomists for standard genome sequencing and annotation.</title>
        <authorList>
            <consortium name="The Broad Institute Genomics Platform"/>
            <consortium name="The Broad Institute Genome Sequencing Center for Infectious Disease"/>
            <person name="Wu L."/>
            <person name="Ma J."/>
        </authorList>
    </citation>
    <scope>NUCLEOTIDE SEQUENCE [LARGE SCALE GENOMIC DNA]</scope>
    <source>
        <strain evidence="2">JCM 17064</strain>
    </source>
</reference>
<organism evidence="1 2">
    <name type="scientific">Flavobacterium cheonhonense</name>
    <dbReference type="NCBI Taxonomy" id="706185"/>
    <lineage>
        <taxon>Bacteria</taxon>
        <taxon>Pseudomonadati</taxon>
        <taxon>Bacteroidota</taxon>
        <taxon>Flavobacteriia</taxon>
        <taxon>Flavobacteriales</taxon>
        <taxon>Flavobacteriaceae</taxon>
        <taxon>Flavobacterium</taxon>
    </lineage>
</organism>
<sequence>MNNMENKDYFRAQRYFLKDKESEDFIYTDQLLTLVKNRELKELIINKYNLDISYKIEIEKIEYLFNLVSQYSQRFELIRIEAKESDVSCELKFDENNQNAKYVFTIKNGNEGELFFDFIEAEAIYDSLNLFYNDKSLSQYVKSLSKSSNKKNLLNDLNKSWADYYANNEKVVKTKLFRILKHNNNYYLKSINSSAFKEYGIAESFVVAILELAKFKESNPDTEFIISSISLSESKLDLIISQKKSIQLGNLGFLRSSISIRNEDQGNTSFGVYNTLEFYPNSNSDNKIYLFPNNDENEIRNSVTSKHTVLQDTFLSTYSNINELFNLGEEMKKDFHFYTGSSNYDELRSKIEQKIISNNSPFRKIKALKDLFSRDKTGHIENLEVLLRICAQSDAIEMDYDLKFKLRYLISDVLLYNSNR</sequence>